<dbReference type="Gene3D" id="3.90.180.10">
    <property type="entry name" value="Medium-chain alcohol dehydrogenases, catalytic domain"/>
    <property type="match status" value="1"/>
</dbReference>
<accession>A0ABQ9PPJ0</accession>
<proteinExistence type="predicted"/>
<dbReference type="PROSITE" id="PS01162">
    <property type="entry name" value="QOR_ZETA_CRYSTAL"/>
    <property type="match status" value="1"/>
</dbReference>
<reference evidence="4" key="1">
    <citation type="submission" date="2023-04" db="EMBL/GenBank/DDBJ databases">
        <title>Colletotrichum limetticola genome sequence.</title>
        <authorList>
            <person name="Baroncelli R."/>
        </authorList>
    </citation>
    <scope>NUCLEOTIDE SEQUENCE</scope>
    <source>
        <strain evidence="4">KLA-Anderson</strain>
    </source>
</reference>
<dbReference type="PANTHER" id="PTHR48106:SF13">
    <property type="entry name" value="QUINONE OXIDOREDUCTASE-RELATED"/>
    <property type="match status" value="1"/>
</dbReference>
<evidence type="ECO:0000256" key="2">
    <source>
        <dbReference type="ARBA" id="ARBA00023002"/>
    </source>
</evidence>
<evidence type="ECO:0000259" key="3">
    <source>
        <dbReference type="SMART" id="SM00829"/>
    </source>
</evidence>
<dbReference type="InterPro" id="IPR011032">
    <property type="entry name" value="GroES-like_sf"/>
</dbReference>
<dbReference type="PANTHER" id="PTHR48106">
    <property type="entry name" value="QUINONE OXIDOREDUCTASE PIG3-RELATED"/>
    <property type="match status" value="1"/>
</dbReference>
<feature type="domain" description="Enoyl reductase (ER)" evidence="3">
    <location>
        <begin position="87"/>
        <end position="398"/>
    </location>
</feature>
<dbReference type="Proteomes" id="UP001169217">
    <property type="component" value="Unassembled WGS sequence"/>
</dbReference>
<evidence type="ECO:0000313" key="4">
    <source>
        <dbReference type="EMBL" id="KAK0373414.1"/>
    </source>
</evidence>
<dbReference type="CDD" id="cd05286">
    <property type="entry name" value="QOR2"/>
    <property type="match status" value="1"/>
</dbReference>
<comment type="caution">
    <text evidence="4">The sequence shown here is derived from an EMBL/GenBank/DDBJ whole genome shotgun (WGS) entry which is preliminary data.</text>
</comment>
<gene>
    <name evidence="4" type="ORF">CLIM01_09213</name>
</gene>
<dbReference type="InterPro" id="IPR036291">
    <property type="entry name" value="NAD(P)-bd_dom_sf"/>
</dbReference>
<dbReference type="InterPro" id="IPR013154">
    <property type="entry name" value="ADH-like_N"/>
</dbReference>
<keyword evidence="5" id="KW-1185">Reference proteome</keyword>
<keyword evidence="1" id="KW-0521">NADP</keyword>
<dbReference type="Gene3D" id="3.40.50.720">
    <property type="entry name" value="NAD(P)-binding Rossmann-like Domain"/>
    <property type="match status" value="1"/>
</dbReference>
<dbReference type="EMBL" id="JARUPT010000308">
    <property type="protein sequence ID" value="KAK0373414.1"/>
    <property type="molecule type" value="Genomic_DNA"/>
</dbReference>
<evidence type="ECO:0000256" key="1">
    <source>
        <dbReference type="ARBA" id="ARBA00022857"/>
    </source>
</evidence>
<evidence type="ECO:0000313" key="5">
    <source>
        <dbReference type="Proteomes" id="UP001169217"/>
    </source>
</evidence>
<dbReference type="SMART" id="SM00829">
    <property type="entry name" value="PKS_ER"/>
    <property type="match status" value="1"/>
</dbReference>
<dbReference type="InterPro" id="IPR002364">
    <property type="entry name" value="Quin_OxRdtase/zeta-crystal_CS"/>
</dbReference>
<dbReference type="InterPro" id="IPR013149">
    <property type="entry name" value="ADH-like_C"/>
</dbReference>
<protein>
    <submittedName>
        <fullName evidence="4">Quinone oxidoreductase</fullName>
    </submittedName>
</protein>
<name>A0ABQ9PPJ0_9PEZI</name>
<dbReference type="SUPFAM" id="SSF51735">
    <property type="entry name" value="NAD(P)-binding Rossmann-fold domains"/>
    <property type="match status" value="1"/>
</dbReference>
<dbReference type="SUPFAM" id="SSF50129">
    <property type="entry name" value="GroES-like"/>
    <property type="match status" value="1"/>
</dbReference>
<dbReference type="InterPro" id="IPR020843">
    <property type="entry name" value="ER"/>
</dbReference>
<dbReference type="InterPro" id="IPR047618">
    <property type="entry name" value="QOR-like"/>
</dbReference>
<keyword evidence="2" id="KW-0560">Oxidoreductase</keyword>
<sequence>MSQFLISRPFTSIRTLTRSSKPTPILTTLAESTRILPSQPFLKQTHHQTRTFTPSPTRQTSLSPAPHFTMASSLPQTMNGIQIPRTGGTEVLTHHTDLPLPALAENQVLVRNEYAGINYIDTYFRTGLYKAPLPITPGREGAGTVVKSHPSVSGQFKEGDRVVYMGPFGSYSGYSAVNAAQLLHIPDALATDKAAAALLQGLTAWTFIREAGEVKEGEWVLVHAAAGGVGLQLVQMLRAVGARVIGTTSTDEKCALAKKNGAEFIVNSRSQDLVEEVAKITGGHGVDVIFDGVGKATFDSDIEMAARKGRLVVFGNASGAVPPFDILKLGPKNLKVMRPIVNGYTATREELEKYSTELFDMITSGKVEVAIHKAYPLKDVKQAHEDLESRNTTGKLILKVD</sequence>
<dbReference type="Pfam" id="PF00107">
    <property type="entry name" value="ADH_zinc_N"/>
    <property type="match status" value="1"/>
</dbReference>
<dbReference type="Pfam" id="PF08240">
    <property type="entry name" value="ADH_N"/>
    <property type="match status" value="1"/>
</dbReference>
<organism evidence="4 5">
    <name type="scientific">Colletotrichum limetticola</name>
    <dbReference type="NCBI Taxonomy" id="1209924"/>
    <lineage>
        <taxon>Eukaryota</taxon>
        <taxon>Fungi</taxon>
        <taxon>Dikarya</taxon>
        <taxon>Ascomycota</taxon>
        <taxon>Pezizomycotina</taxon>
        <taxon>Sordariomycetes</taxon>
        <taxon>Hypocreomycetidae</taxon>
        <taxon>Glomerellales</taxon>
        <taxon>Glomerellaceae</taxon>
        <taxon>Colletotrichum</taxon>
        <taxon>Colletotrichum acutatum species complex</taxon>
    </lineage>
</organism>